<dbReference type="Proteomes" id="UP000239532">
    <property type="component" value="Unassembled WGS sequence"/>
</dbReference>
<keyword evidence="2" id="KW-1185">Reference proteome</keyword>
<dbReference type="AlphaFoldDB" id="A0A2S9WT56"/>
<comment type="caution">
    <text evidence="1">The sequence shown here is derived from an EMBL/GenBank/DDBJ whole genome shotgun (WGS) entry which is preliminary data.</text>
</comment>
<organism evidence="1 2">
    <name type="scientific">Nonlabens agnitus</name>
    <dbReference type="NCBI Taxonomy" id="870484"/>
    <lineage>
        <taxon>Bacteria</taxon>
        <taxon>Pseudomonadati</taxon>
        <taxon>Bacteroidota</taxon>
        <taxon>Flavobacteriia</taxon>
        <taxon>Flavobacteriales</taxon>
        <taxon>Flavobacteriaceae</taxon>
        <taxon>Nonlabens</taxon>
    </lineage>
</organism>
<gene>
    <name evidence="1" type="ORF">BST86_05865</name>
</gene>
<reference evidence="1 2" key="1">
    <citation type="submission" date="2016-11" db="EMBL/GenBank/DDBJ databases">
        <title>Trade-off between light-utilization and light-protection in marine flavobacteria.</title>
        <authorList>
            <person name="Kumagai Y."/>
        </authorList>
    </citation>
    <scope>NUCLEOTIDE SEQUENCE [LARGE SCALE GENOMIC DNA]</scope>
    <source>
        <strain evidence="1 2">JCM 17109</strain>
    </source>
</reference>
<sequence length="103" mass="12053">MGGFTNLIYFKNYLSEQSKSQIKETIESCGEFELENDLEYDISVENNGEDYHFRIYYSDAEQDVEFDSESKAEFEKKLGLFQNVISDLWLGPTKNSDINLLRK</sequence>
<proteinExistence type="predicted"/>
<accession>A0A2S9WT56</accession>
<evidence type="ECO:0000313" key="2">
    <source>
        <dbReference type="Proteomes" id="UP000239532"/>
    </source>
</evidence>
<evidence type="ECO:0000313" key="1">
    <source>
        <dbReference type="EMBL" id="PRP66661.1"/>
    </source>
</evidence>
<dbReference type="EMBL" id="MQUC01000003">
    <property type="protein sequence ID" value="PRP66661.1"/>
    <property type="molecule type" value="Genomic_DNA"/>
</dbReference>
<protein>
    <submittedName>
        <fullName evidence="1">Uncharacterized protein</fullName>
    </submittedName>
</protein>
<name>A0A2S9WT56_9FLAO</name>